<dbReference type="SUPFAM" id="SSF48371">
    <property type="entry name" value="ARM repeat"/>
    <property type="match status" value="1"/>
</dbReference>
<reference evidence="3" key="1">
    <citation type="journal article" date="2016" name="Nat. Commun.">
        <title>The Gonium pectorale genome demonstrates co-option of cell cycle regulation during the evolution of multicellularity.</title>
        <authorList>
            <person name="Hanschen E.R."/>
            <person name="Marriage T.N."/>
            <person name="Ferris P.J."/>
            <person name="Hamaji T."/>
            <person name="Toyoda A."/>
            <person name="Fujiyama A."/>
            <person name="Neme R."/>
            <person name="Noguchi H."/>
            <person name="Minakuchi Y."/>
            <person name="Suzuki M."/>
            <person name="Kawai-Toyooka H."/>
            <person name="Smith D.R."/>
            <person name="Sparks H."/>
            <person name="Anderson J."/>
            <person name="Bakaric R."/>
            <person name="Luria V."/>
            <person name="Karger A."/>
            <person name="Kirschner M.W."/>
            <person name="Durand P.M."/>
            <person name="Michod R.E."/>
            <person name="Nozaki H."/>
            <person name="Olson B.J."/>
        </authorList>
    </citation>
    <scope>NUCLEOTIDE SEQUENCE [LARGE SCALE GENOMIC DNA]</scope>
    <source>
        <strain evidence="3">NIES-2863</strain>
    </source>
</reference>
<dbReference type="InterPro" id="IPR011989">
    <property type="entry name" value="ARM-like"/>
</dbReference>
<accession>A0A150GQG6</accession>
<feature type="region of interest" description="Disordered" evidence="1">
    <location>
        <begin position="1504"/>
        <end position="1523"/>
    </location>
</feature>
<feature type="compositionally biased region" description="Low complexity" evidence="1">
    <location>
        <begin position="1508"/>
        <end position="1518"/>
    </location>
</feature>
<evidence type="ECO:0000313" key="3">
    <source>
        <dbReference type="Proteomes" id="UP000075714"/>
    </source>
</evidence>
<gene>
    <name evidence="2" type="ORF">GPECTOR_10g1110</name>
</gene>
<organism evidence="2 3">
    <name type="scientific">Gonium pectorale</name>
    <name type="common">Green alga</name>
    <dbReference type="NCBI Taxonomy" id="33097"/>
    <lineage>
        <taxon>Eukaryota</taxon>
        <taxon>Viridiplantae</taxon>
        <taxon>Chlorophyta</taxon>
        <taxon>core chlorophytes</taxon>
        <taxon>Chlorophyceae</taxon>
        <taxon>CS clade</taxon>
        <taxon>Chlamydomonadales</taxon>
        <taxon>Volvocaceae</taxon>
        <taxon>Gonium</taxon>
    </lineage>
</organism>
<feature type="region of interest" description="Disordered" evidence="1">
    <location>
        <begin position="988"/>
        <end position="1019"/>
    </location>
</feature>
<feature type="region of interest" description="Disordered" evidence="1">
    <location>
        <begin position="138"/>
        <end position="165"/>
    </location>
</feature>
<feature type="region of interest" description="Disordered" evidence="1">
    <location>
        <begin position="617"/>
        <end position="652"/>
    </location>
</feature>
<dbReference type="EMBL" id="LSYV01000011">
    <property type="protein sequence ID" value="KXZ52087.1"/>
    <property type="molecule type" value="Genomic_DNA"/>
</dbReference>
<evidence type="ECO:0000256" key="1">
    <source>
        <dbReference type="SAM" id="MobiDB-lite"/>
    </source>
</evidence>
<dbReference type="InterPro" id="IPR016024">
    <property type="entry name" value="ARM-type_fold"/>
</dbReference>
<proteinExistence type="predicted"/>
<feature type="region of interest" description="Disordered" evidence="1">
    <location>
        <begin position="770"/>
        <end position="792"/>
    </location>
</feature>
<comment type="caution">
    <text evidence="2">The sequence shown here is derived from an EMBL/GenBank/DDBJ whole genome shotgun (WGS) entry which is preliminary data.</text>
</comment>
<protein>
    <submittedName>
        <fullName evidence="2">Uncharacterized protein</fullName>
    </submittedName>
</protein>
<name>A0A150GQG6_GONPE</name>
<sequence length="1801" mass="183193">MAAASSGSGAGGGGTFGGGSPIFVLVDKQSTVRDTEQELVLLLCHLRPHLCLASLGAAQAGSSGIFSACAAGSSGGSRSGTSGSGSGDEEGSAAAVDTLAQVTTLMGELLANSNRLLDAPEAVAAAAREFPLLLQAQQKRKLQQTPPMPQPHGSSRSGDSGTTVAVGTGGSGCASAYDTEAVHHLPLPAPCEVVLRAWADALRVPAAASGGAGAMAGGDGNGAGACAASEPAGARLRALRLGKAAVVARHLALDGPRSTQYHFLPNWMAMHILVNAGLMEQLIAALCDPATARAAPHITAVAKLLRCATAQLDEDPGLLAAPPPPLPLALAAADGVAGASGGGGGRSIDIGAAAPHLRGLFRTALEALVSYVEDPQSNATLVSRCARVLQSLMRAVCRGKAECADAGFLRMLWRDGWAHRLLAALPRLACGTCAGLDSAVSQLVEWSPELQVDPPGVAMTLALEALLGRTQEPQPQQLQHPHEQSRGDAAARSTLLLVEALACPTKQGRVRYTQSVQELIQPRVLQCLAEAATRPDWLRCLARRGRGAAGTACRLIGTAARHPKPSVAAAAAQCRLQVGAALVGMIHLPAAAAASGGQVRGAAGLCVNSGPGSSAGTGFRAGAGPTATRSSRDGADRATASADNSEDDSDGSVRACGAAVALYHLSGLSAGAALEPRFAAELARAGLVSALAVRLGAGWTDASAGQHWAPPLGLHAAAHLLMAYVDQGSLADSGVAEVEEAAAAVHASLCAVVSALVGLATTCITAAGGAPVPHRQPQGRDGQEGGGGTASDAAAVGAGLASWRNHAQLDRRAQAVKCLGMLVRSPCLGEAAAGALVGQAGAMEGLVGLVAVAPRHAECTLAVTALLEELWGSKRLAAAPMEQLLTQLLQVLRADPSDAVSSAVLRTAAVLACPLGKDTRTIIYDADLAPALLRPEAIWCVAEQCLRRPLAALQASRQLGLAMRCQYDTAIDAAAVLLRRLLDYAPSANPVPQPPPTAPAPAGIDKSTKGGEAARSAGATGGAGAVPLLEVLVELLMRWPEVLADASCVAGVAALERLVLDSAAAEAGCLVRPDATVGALGAVDKLMLTGGRDGALVADPEVVRELERLGALRMVEALCGPRPARHYGLVFKAAIELVKSCASKVQGWRASDHLIGHLVAGLGVRQAPGVVHNTLDALHSLLLPGKQARTCDTQLLRRLAGAGALPAAVAVAGADYHLSRTISMASHRMATNPDAPLREQLHGACASLLRLLHAKLSSPDAAGSERAGYVVALLDGLVRSEGSGGHQVDLRLLHGAAAAGTLEMGLERLPLDDSAVKNLRQLLDSLLSSSDQMVLERAVDGIVSFTRSYVAGKFRPSPDMLRWLLGAGCLPRMAAALAAFPDSLPMCQALCGTLAAMPDLPSDHPAKQAAALACLPPLCQAVWSSNKEVAQRALQMLRWLACGLVAGSVVFNPAVVLWLYESGQIPRLAGLAASKRGLRAGVSVDIVSLLHRLAWPATAEQDADGDDAASAAEGTSGAAAGGGGAAPGACPPAAAAAAADALRSVTRSLLELLRSGHNMALAPDAMHAVMSALTSARGFFYERRLVDARLLHLALREGGMPAALEACLGGQGGSRVAAVLLERMSFMLVALQQLLGPAAAAGAGAIGAVEVLAASPWQQPQDKEKEQARRSLEELRGAEPRVVAACVSRVGPGEDQAAAAGYLEGLRCLAAFRVEGAANVWSYNGDALAAMQRAGLLERLAALGALGATRPLSAALCRSAGAVLRTMLGSGAACAVQALQLQLHPFAPMGGTVRGGRRCPA</sequence>
<evidence type="ECO:0000313" key="2">
    <source>
        <dbReference type="EMBL" id="KXZ52087.1"/>
    </source>
</evidence>
<feature type="compositionally biased region" description="Pro residues" evidence="1">
    <location>
        <begin position="989"/>
        <end position="999"/>
    </location>
</feature>
<dbReference type="Gene3D" id="1.25.10.10">
    <property type="entry name" value="Leucine-rich Repeat Variant"/>
    <property type="match status" value="1"/>
</dbReference>
<keyword evidence="3" id="KW-1185">Reference proteome</keyword>
<dbReference type="Proteomes" id="UP000075714">
    <property type="component" value="Unassembled WGS sequence"/>
</dbReference>